<dbReference type="AlphaFoldDB" id="A0AAE8MXU6"/>
<accession>A0AAE8MXU6</accession>
<feature type="chain" id="PRO_5042231151" evidence="2">
    <location>
        <begin position="20"/>
        <end position="352"/>
    </location>
</feature>
<dbReference type="EMBL" id="ONZQ02000006">
    <property type="protein sequence ID" value="SPO02482.1"/>
    <property type="molecule type" value="Genomic_DNA"/>
</dbReference>
<comment type="caution">
    <text evidence="3">The sequence shown here is derived from an EMBL/GenBank/DDBJ whole genome shotgun (WGS) entry which is preliminary data.</text>
</comment>
<keyword evidence="2" id="KW-0732">Signal</keyword>
<evidence type="ECO:0000313" key="3">
    <source>
        <dbReference type="EMBL" id="SPO02482.1"/>
    </source>
</evidence>
<feature type="compositionally biased region" description="Basic and acidic residues" evidence="1">
    <location>
        <begin position="109"/>
        <end position="127"/>
    </location>
</feature>
<keyword evidence="4" id="KW-1185">Reference proteome</keyword>
<name>A0AAE8MXU6_9PEZI</name>
<evidence type="ECO:0000256" key="2">
    <source>
        <dbReference type="SAM" id="SignalP"/>
    </source>
</evidence>
<organism evidence="3 4">
    <name type="scientific">Cephalotrichum gorgonifer</name>
    <dbReference type="NCBI Taxonomy" id="2041049"/>
    <lineage>
        <taxon>Eukaryota</taxon>
        <taxon>Fungi</taxon>
        <taxon>Dikarya</taxon>
        <taxon>Ascomycota</taxon>
        <taxon>Pezizomycotina</taxon>
        <taxon>Sordariomycetes</taxon>
        <taxon>Hypocreomycetidae</taxon>
        <taxon>Microascales</taxon>
        <taxon>Microascaceae</taxon>
        <taxon>Cephalotrichum</taxon>
    </lineage>
</organism>
<evidence type="ECO:0000256" key="1">
    <source>
        <dbReference type="SAM" id="MobiDB-lite"/>
    </source>
</evidence>
<feature type="region of interest" description="Disordered" evidence="1">
    <location>
        <begin position="304"/>
        <end position="325"/>
    </location>
</feature>
<feature type="signal peptide" evidence="2">
    <location>
        <begin position="1"/>
        <end position="19"/>
    </location>
</feature>
<reference evidence="3" key="1">
    <citation type="submission" date="2018-03" db="EMBL/GenBank/DDBJ databases">
        <authorList>
            <person name="Guldener U."/>
        </authorList>
    </citation>
    <scope>NUCLEOTIDE SEQUENCE</scope>
</reference>
<sequence length="352" mass="39495">MLPPGIVKSILLAASLAGATILGRVSSPGLKGTYDIARMALSPISLDTTFSVPSIIARQPAADKPKGDSCSCIKKCGDKHWYIDPKTCSRCKPCSGSLVADPKSQYKRCTRDRGDDDNDKKRHRDAKERKWPAIKRILNDKFKDREPERKRRQDDRKIKRLSLCVIIAPMCIDWAFRQGVVDEFFDQEYFESGEILQYWSEDLVVEEWELDSWDEEDEENFYSDPGYLEPWERHLNSMRSAYVVSDGTILNGRDRPNAESQPSGMPTPARGYKRFLGGLFNGLISTAGKVGRVTGGSASKAIDKIPPMKFGTRGGSAPRKATNAQQGAKVKEMLDKGPLRWCLDKRSPYNHG</sequence>
<protein>
    <submittedName>
        <fullName evidence="3">Uncharacterized protein</fullName>
    </submittedName>
</protein>
<proteinExistence type="predicted"/>
<gene>
    <name evidence="3" type="ORF">DNG_05155</name>
</gene>
<evidence type="ECO:0000313" key="4">
    <source>
        <dbReference type="Proteomes" id="UP001187682"/>
    </source>
</evidence>
<feature type="region of interest" description="Disordered" evidence="1">
    <location>
        <begin position="108"/>
        <end position="127"/>
    </location>
</feature>
<dbReference type="Proteomes" id="UP001187682">
    <property type="component" value="Unassembled WGS sequence"/>
</dbReference>